<organism evidence="2 3">
    <name type="scientific">Demequina capsici</name>
    <dbReference type="NCBI Taxonomy" id="3075620"/>
    <lineage>
        <taxon>Bacteria</taxon>
        <taxon>Bacillati</taxon>
        <taxon>Actinomycetota</taxon>
        <taxon>Actinomycetes</taxon>
        <taxon>Micrococcales</taxon>
        <taxon>Demequinaceae</taxon>
        <taxon>Demequina</taxon>
    </lineage>
</organism>
<gene>
    <name evidence="2" type="ORF">RN606_14385</name>
</gene>
<dbReference type="Pfam" id="PF05935">
    <property type="entry name" value="Arylsulfotrans"/>
    <property type="match status" value="1"/>
</dbReference>
<dbReference type="SUPFAM" id="SSF50969">
    <property type="entry name" value="YVTN repeat-like/Quinoprotein amine dehydrogenase"/>
    <property type="match status" value="1"/>
</dbReference>
<dbReference type="PANTHER" id="PTHR35340:SF5">
    <property type="entry name" value="ASST-DOMAIN-CONTAINING PROTEIN"/>
    <property type="match status" value="1"/>
</dbReference>
<dbReference type="GO" id="GO:0004062">
    <property type="term" value="F:aryl sulfotransferase activity"/>
    <property type="evidence" value="ECO:0007669"/>
    <property type="project" value="InterPro"/>
</dbReference>
<dbReference type="InterPro" id="IPR053143">
    <property type="entry name" value="Arylsulfate_ST"/>
</dbReference>
<name>A0AA96F808_9MICO</name>
<reference evidence="2 3" key="1">
    <citation type="submission" date="2023-09" db="EMBL/GenBank/DDBJ databases">
        <title>Demequina sp. a novel bacteria isolated from Capsicum annuum.</title>
        <authorList>
            <person name="Humaira Z."/>
            <person name="Lee J."/>
            <person name="Cho D."/>
        </authorList>
    </citation>
    <scope>NUCLEOTIDE SEQUENCE [LARGE SCALE GENOMIC DNA]</scope>
    <source>
        <strain evidence="2 3">OYTSA14</strain>
    </source>
</reference>
<dbReference type="Proteomes" id="UP001304125">
    <property type="component" value="Chromosome"/>
</dbReference>
<evidence type="ECO:0000256" key="1">
    <source>
        <dbReference type="SAM" id="SignalP"/>
    </source>
</evidence>
<feature type="chain" id="PRO_5041729166" evidence="1">
    <location>
        <begin position="26"/>
        <end position="447"/>
    </location>
</feature>
<dbReference type="EMBL" id="CP134879">
    <property type="protein sequence ID" value="WNM24527.1"/>
    <property type="molecule type" value="Genomic_DNA"/>
</dbReference>
<dbReference type="InterPro" id="IPR015943">
    <property type="entry name" value="WD40/YVTN_repeat-like_dom_sf"/>
</dbReference>
<dbReference type="RefSeq" id="WP_313498397.1">
    <property type="nucleotide sequence ID" value="NZ_CP134879.1"/>
</dbReference>
<dbReference type="Gene3D" id="2.130.10.10">
    <property type="entry name" value="YVTN repeat-like/Quinoprotein amine dehydrogenase"/>
    <property type="match status" value="1"/>
</dbReference>
<dbReference type="InterPro" id="IPR011044">
    <property type="entry name" value="Quino_amine_DH_bsu"/>
</dbReference>
<proteinExistence type="predicted"/>
<dbReference type="PROSITE" id="PS51257">
    <property type="entry name" value="PROKAR_LIPOPROTEIN"/>
    <property type="match status" value="1"/>
</dbReference>
<dbReference type="PANTHER" id="PTHR35340">
    <property type="entry name" value="PQQ ENZYME REPEAT PROTEIN-RELATED"/>
    <property type="match status" value="1"/>
</dbReference>
<sequence length="447" mass="46067">MITPRLGALATAVLVGALLSSCTGASPDAGTTTGGTPSASGRASSSASALDGEATLARLHLVRQVIDADAEAALADLDAAVYIASPTFSTEQSVLELTAALEPVAAVPVRGDAWGYALTVVDGRLMMTTNDCLAESLGWAECAHVNTVAHGVLQRHPETAAYALDFHGLTADAQGDGFFGDRYVPVACDASIAACGLSGGTEGPDHVYDCQIVHYRDGEQVWSWSALEHMPEGVIDQASTTAVFSASDPFHCNSMQVSDDGGTLYVSMKGVSTVVAVDIATGDVLWTFGDYAGPEALQVSDPDGLLGDRQLLSGNHDIQLLDDGRFTIFDNGSSGVGVARFLVVSVDDGVATIERVVEDSSGRTSECMGSATPLVADESLWAVSWGCGSSGVEIVTAEGDPIVRLTADGTALRAQELVYGIGTFSDEIAATVAYRALVARPGLVADA</sequence>
<accession>A0AA96F808</accession>
<protein>
    <submittedName>
        <fullName evidence="2">Aryl-sulfate sulfotransferase</fullName>
    </submittedName>
</protein>
<evidence type="ECO:0000313" key="3">
    <source>
        <dbReference type="Proteomes" id="UP001304125"/>
    </source>
</evidence>
<dbReference type="InterPro" id="IPR010262">
    <property type="entry name" value="Arylsulfotransferase_bact"/>
</dbReference>
<dbReference type="AlphaFoldDB" id="A0AA96F808"/>
<keyword evidence="1" id="KW-0732">Signal</keyword>
<keyword evidence="3" id="KW-1185">Reference proteome</keyword>
<feature type="signal peptide" evidence="1">
    <location>
        <begin position="1"/>
        <end position="25"/>
    </location>
</feature>
<evidence type="ECO:0000313" key="2">
    <source>
        <dbReference type="EMBL" id="WNM24527.1"/>
    </source>
</evidence>